<protein>
    <submittedName>
        <fullName evidence="1">Uncharacterized protein</fullName>
    </submittedName>
</protein>
<proteinExistence type="predicted"/>
<dbReference type="AlphaFoldDB" id="A0A656ANC6"/>
<evidence type="ECO:0000313" key="2">
    <source>
        <dbReference type="Proteomes" id="UP000041770"/>
    </source>
</evidence>
<dbReference type="Proteomes" id="UP000041770">
    <property type="component" value="Unassembled WGS sequence"/>
</dbReference>
<sequence length="70" mass="8250">MDVRFHIKWNIVVVYVSDTRNVQTTCNNVGRNQNINHTLFDMINSTLTQRLRDITVQSRCFEATRAQPIR</sequence>
<dbReference type="AntiFam" id="ANF00149">
    <property type="entry name" value="Shadow ORF (opposite cshA)"/>
</dbReference>
<dbReference type="EMBL" id="CWQY01000038">
    <property type="protein sequence ID" value="CSD22471.1"/>
    <property type="molecule type" value="Genomic_DNA"/>
</dbReference>
<reference evidence="1 2" key="1">
    <citation type="submission" date="2015-07" db="EMBL/GenBank/DDBJ databases">
        <authorList>
            <consortium name="Pathogen Informatics"/>
        </authorList>
    </citation>
    <scope>NUCLEOTIDE SEQUENCE [LARGE SCALE GENOMIC DNA]</scope>
    <source>
        <strain evidence="1 2">A316</strain>
    </source>
</reference>
<name>A0A656ANC6_VIBCL</name>
<organism evidence="1 2">
    <name type="scientific">Vibrio cholerae</name>
    <dbReference type="NCBI Taxonomy" id="666"/>
    <lineage>
        <taxon>Bacteria</taxon>
        <taxon>Pseudomonadati</taxon>
        <taxon>Pseudomonadota</taxon>
        <taxon>Gammaproteobacteria</taxon>
        <taxon>Vibrionales</taxon>
        <taxon>Vibrionaceae</taxon>
        <taxon>Vibrio</taxon>
    </lineage>
</organism>
<evidence type="ECO:0000313" key="1">
    <source>
        <dbReference type="EMBL" id="CSD22471.1"/>
    </source>
</evidence>
<gene>
    <name evidence="1" type="ORF">ERS013200_03592</name>
</gene>
<accession>A0A656ANC6</accession>